<dbReference type="InParanoid" id="A0A3N4LHV2"/>
<evidence type="ECO:0000313" key="3">
    <source>
        <dbReference type="Proteomes" id="UP000267821"/>
    </source>
</evidence>
<feature type="region of interest" description="Disordered" evidence="1">
    <location>
        <begin position="1"/>
        <end position="38"/>
    </location>
</feature>
<reference evidence="2 3" key="1">
    <citation type="journal article" date="2018" name="Nat. Ecol. Evol.">
        <title>Pezizomycetes genomes reveal the molecular basis of ectomycorrhizal truffle lifestyle.</title>
        <authorList>
            <person name="Murat C."/>
            <person name="Payen T."/>
            <person name="Noel B."/>
            <person name="Kuo A."/>
            <person name="Morin E."/>
            <person name="Chen J."/>
            <person name="Kohler A."/>
            <person name="Krizsan K."/>
            <person name="Balestrini R."/>
            <person name="Da Silva C."/>
            <person name="Montanini B."/>
            <person name="Hainaut M."/>
            <person name="Levati E."/>
            <person name="Barry K.W."/>
            <person name="Belfiori B."/>
            <person name="Cichocki N."/>
            <person name="Clum A."/>
            <person name="Dockter R.B."/>
            <person name="Fauchery L."/>
            <person name="Guy J."/>
            <person name="Iotti M."/>
            <person name="Le Tacon F."/>
            <person name="Lindquist E.A."/>
            <person name="Lipzen A."/>
            <person name="Malagnac F."/>
            <person name="Mello A."/>
            <person name="Molinier V."/>
            <person name="Miyauchi S."/>
            <person name="Poulain J."/>
            <person name="Riccioni C."/>
            <person name="Rubini A."/>
            <person name="Sitrit Y."/>
            <person name="Splivallo R."/>
            <person name="Traeger S."/>
            <person name="Wang M."/>
            <person name="Zifcakova L."/>
            <person name="Wipf D."/>
            <person name="Zambonelli A."/>
            <person name="Paolocci F."/>
            <person name="Nowrousian M."/>
            <person name="Ottonello S."/>
            <person name="Baldrian P."/>
            <person name="Spatafora J.W."/>
            <person name="Henrissat B."/>
            <person name="Nagy L.G."/>
            <person name="Aury J.M."/>
            <person name="Wincker P."/>
            <person name="Grigoriev I.V."/>
            <person name="Bonfante P."/>
            <person name="Martin F.M."/>
        </authorList>
    </citation>
    <scope>NUCLEOTIDE SEQUENCE [LARGE SCALE GENOMIC DNA]</scope>
    <source>
        <strain evidence="2 3">ATCC MYA-4762</strain>
    </source>
</reference>
<dbReference type="Proteomes" id="UP000267821">
    <property type="component" value="Unassembled WGS sequence"/>
</dbReference>
<evidence type="ECO:0000313" key="2">
    <source>
        <dbReference type="EMBL" id="RPB22480.1"/>
    </source>
</evidence>
<name>A0A3N4LHV2_9PEZI</name>
<keyword evidence="3" id="KW-1185">Reference proteome</keyword>
<dbReference type="OrthoDB" id="10311520at2759"/>
<evidence type="ECO:0000256" key="1">
    <source>
        <dbReference type="SAM" id="MobiDB-lite"/>
    </source>
</evidence>
<accession>A0A3N4LHV2</accession>
<organism evidence="2 3">
    <name type="scientific">Terfezia boudieri ATCC MYA-4762</name>
    <dbReference type="NCBI Taxonomy" id="1051890"/>
    <lineage>
        <taxon>Eukaryota</taxon>
        <taxon>Fungi</taxon>
        <taxon>Dikarya</taxon>
        <taxon>Ascomycota</taxon>
        <taxon>Pezizomycotina</taxon>
        <taxon>Pezizomycetes</taxon>
        <taxon>Pezizales</taxon>
        <taxon>Pezizaceae</taxon>
        <taxon>Terfezia</taxon>
    </lineage>
</organism>
<dbReference type="EMBL" id="ML121551">
    <property type="protein sequence ID" value="RPB22480.1"/>
    <property type="molecule type" value="Genomic_DNA"/>
</dbReference>
<sequence length="189" mass="20347">MAKLRYCSASKKGKKGQLPTATTKNKKPGEGSKGSESITKPTQEAIIGLGSGRYPGQIRVWLADAGKGLTAENITELTELQSKLQTGGSWRGKGLGNDLVVFGEGACPIRLFATVVASSAAAVDVVVWSLFRYDHKTYDGQLTGYRGKGRSIPWATACYESWKSDAPLRLLTTDEGNIPRMHVQSKTLV</sequence>
<protein>
    <submittedName>
        <fullName evidence="2">Uncharacterized protein</fullName>
    </submittedName>
</protein>
<gene>
    <name evidence="2" type="ORF">L211DRAFT_850518</name>
</gene>
<proteinExistence type="predicted"/>
<dbReference type="AlphaFoldDB" id="A0A3N4LHV2"/>